<dbReference type="SUPFAM" id="SSF53383">
    <property type="entry name" value="PLP-dependent transferases"/>
    <property type="match status" value="1"/>
</dbReference>
<dbReference type="GO" id="GO:0042802">
    <property type="term" value="F:identical protein binding"/>
    <property type="evidence" value="ECO:0007669"/>
    <property type="project" value="TreeGrafter"/>
</dbReference>
<comment type="cofactor">
    <cofactor evidence="1">
        <name>pyridoxal 5'-phosphate</name>
        <dbReference type="ChEBI" id="CHEBI:597326"/>
    </cofactor>
</comment>
<dbReference type="PANTHER" id="PTHR11986:SF79">
    <property type="entry name" value="ACETYLORNITHINE AMINOTRANSFERASE, MITOCHONDRIAL"/>
    <property type="match status" value="1"/>
</dbReference>
<dbReference type="InterPro" id="IPR015422">
    <property type="entry name" value="PyrdxlP-dep_Trfase_small"/>
</dbReference>
<keyword evidence="4 5" id="KW-0663">Pyridoxal phosphate</keyword>
<sequence>MAAASRKEGSAPMKRHIPGKRSKAIVAREQRHMAPGLQSIALYSGLAMARGEGCTLTDEDGNRYLDFMAGIGVGSIGYTHPHYVEAMKAQIERLTFGSFTTENRARFLTLLASITPGRLKRIQMFSGGAEAVEAAFRLAKSATKKFEFVGFWGAFHGKTGGVLGLLGDDFKKQLGPFVPGLYSAPYANCYRCPLKLRYPDCGLACADFLREVIRYQTQGEIAAIIVEPIQGTAGNVIPPPGFLSAVQTIAKECGALLIADEMLTGFGRTGSMWGCDHEPMVPDVMTVGKGMGGGFPVSGVISTQELMANKPFSNPSGSSSSYGGNPLAATAGLAALEVILKERLVANAKRVGAVMLKQLEAMKEKYPFIGDVRGRGLLLGIELVKDRQTKEPLPKSLTQKLFQSCLKRGLLAMCYSYNIRINPPLIITEQQALEGLAILDQAFAELNKTGYRG</sequence>
<evidence type="ECO:0000256" key="5">
    <source>
        <dbReference type="RuleBase" id="RU003560"/>
    </source>
</evidence>
<evidence type="ECO:0000256" key="4">
    <source>
        <dbReference type="ARBA" id="ARBA00022898"/>
    </source>
</evidence>
<dbReference type="PANTHER" id="PTHR11986">
    <property type="entry name" value="AMINOTRANSFERASE CLASS III"/>
    <property type="match status" value="1"/>
</dbReference>
<dbReference type="CDD" id="cd00610">
    <property type="entry name" value="OAT_like"/>
    <property type="match status" value="1"/>
</dbReference>
<dbReference type="InterPro" id="IPR005814">
    <property type="entry name" value="Aminotrans_3"/>
</dbReference>
<dbReference type="InterPro" id="IPR015421">
    <property type="entry name" value="PyrdxlP-dep_Trfase_major"/>
</dbReference>
<protein>
    <submittedName>
        <fullName evidence="6">Aminotransferase</fullName>
        <ecNumber evidence="6">2.6.1.-</ecNumber>
    </submittedName>
</protein>
<dbReference type="EMBL" id="FP565575">
    <property type="protein sequence ID" value="CBE69683.1"/>
    <property type="molecule type" value="Genomic_DNA"/>
</dbReference>
<keyword evidence="3 6" id="KW-0808">Transferase</keyword>
<dbReference type="STRING" id="671143.DAMO_2610"/>
<dbReference type="InterPro" id="IPR050103">
    <property type="entry name" value="Class-III_PLP-dep_AT"/>
</dbReference>
<dbReference type="KEGG" id="mox:DAMO_2610"/>
<evidence type="ECO:0000313" key="7">
    <source>
        <dbReference type="Proteomes" id="UP000006898"/>
    </source>
</evidence>
<comment type="similarity">
    <text evidence="5">Belongs to the class-III pyridoxal-phosphate-dependent aminotransferase family.</text>
</comment>
<dbReference type="Pfam" id="PF00202">
    <property type="entry name" value="Aminotran_3"/>
    <property type="match status" value="1"/>
</dbReference>
<evidence type="ECO:0000256" key="2">
    <source>
        <dbReference type="ARBA" id="ARBA00022576"/>
    </source>
</evidence>
<dbReference type="Gene3D" id="3.90.1150.10">
    <property type="entry name" value="Aspartate Aminotransferase, domain 1"/>
    <property type="match status" value="1"/>
</dbReference>
<dbReference type="GO" id="GO:0008483">
    <property type="term" value="F:transaminase activity"/>
    <property type="evidence" value="ECO:0007669"/>
    <property type="project" value="UniProtKB-KW"/>
</dbReference>
<organism evidence="6 7">
    <name type="scientific">Methylomirabilis oxygeniifera</name>
    <dbReference type="NCBI Taxonomy" id="671143"/>
    <lineage>
        <taxon>Bacteria</taxon>
        <taxon>Candidatus Methylomirabilota</taxon>
        <taxon>Candidatus Methylomirabilia</taxon>
        <taxon>Candidatus Methylomirabilales</taxon>
        <taxon>Candidatus Methylomirabilaceae</taxon>
        <taxon>Candidatus Methylomirabilis</taxon>
    </lineage>
</organism>
<dbReference type="Gene3D" id="3.40.640.10">
    <property type="entry name" value="Type I PLP-dependent aspartate aminotransferase-like (Major domain)"/>
    <property type="match status" value="1"/>
</dbReference>
<proteinExistence type="inferred from homology"/>
<dbReference type="AlphaFoldDB" id="D5MK61"/>
<name>D5MK61_METO1</name>
<dbReference type="Proteomes" id="UP000006898">
    <property type="component" value="Chromosome"/>
</dbReference>
<evidence type="ECO:0000256" key="1">
    <source>
        <dbReference type="ARBA" id="ARBA00001933"/>
    </source>
</evidence>
<evidence type="ECO:0000256" key="3">
    <source>
        <dbReference type="ARBA" id="ARBA00022679"/>
    </source>
</evidence>
<accession>D5MK61</accession>
<evidence type="ECO:0000313" key="6">
    <source>
        <dbReference type="EMBL" id="CBE69683.1"/>
    </source>
</evidence>
<dbReference type="EC" id="2.6.1.-" evidence="6"/>
<dbReference type="PIRSF" id="PIRSF000521">
    <property type="entry name" value="Transaminase_4ab_Lys_Orn"/>
    <property type="match status" value="1"/>
</dbReference>
<dbReference type="GO" id="GO:0030170">
    <property type="term" value="F:pyridoxal phosphate binding"/>
    <property type="evidence" value="ECO:0007669"/>
    <property type="project" value="InterPro"/>
</dbReference>
<dbReference type="InterPro" id="IPR015424">
    <property type="entry name" value="PyrdxlP-dep_Trfase"/>
</dbReference>
<reference evidence="6 7" key="1">
    <citation type="journal article" date="2010" name="Nature">
        <title>Nitrite-driven anaerobic methane oxidation by oxygenic bacteria.</title>
        <authorList>
            <person name="Ettwig K.F."/>
            <person name="Butler M.K."/>
            <person name="Le Paslier D."/>
            <person name="Pelletier E."/>
            <person name="Mangenot S."/>
            <person name="Kuypers M.M.M."/>
            <person name="Schreiber F."/>
            <person name="Dutilh B.E."/>
            <person name="Zedelius J."/>
            <person name="de Beer D."/>
            <person name="Gloerich J."/>
            <person name="Wessels H.J.C.T."/>
            <person name="van Allen T."/>
            <person name="Luesken F."/>
            <person name="Wu M."/>
            <person name="van de Pas-Schoonen K.T."/>
            <person name="Op den Camp H.J.M."/>
            <person name="Janssen-Megens E.M."/>
            <person name="Francoijs K-J."/>
            <person name="Stunnenberg H."/>
            <person name="Weissenbach J."/>
            <person name="Jetten M.S.M."/>
            <person name="Strous M."/>
        </authorList>
    </citation>
    <scope>NUCLEOTIDE SEQUENCE [LARGE SCALE GENOMIC DNA]</scope>
</reference>
<keyword evidence="2 6" id="KW-0032">Aminotransferase</keyword>
<dbReference type="eggNOG" id="COG0160">
    <property type="taxonomic scope" value="Bacteria"/>
</dbReference>
<dbReference type="FunFam" id="3.40.640.10:FF:000004">
    <property type="entry name" value="Acetylornithine aminotransferase"/>
    <property type="match status" value="1"/>
</dbReference>
<gene>
    <name evidence="6" type="ORF">DAMO_2610</name>
</gene>
<dbReference type="HOGENOM" id="CLU_016922_10_0_0"/>